<evidence type="ECO:0000259" key="6">
    <source>
        <dbReference type="Pfam" id="PF04116"/>
    </source>
</evidence>
<comment type="subcellular location">
    <subcellularLocation>
        <location evidence="1">Membrane</location>
    </subcellularLocation>
</comment>
<keyword evidence="2 5" id="KW-0812">Transmembrane</keyword>
<evidence type="ECO:0000256" key="1">
    <source>
        <dbReference type="ARBA" id="ARBA00004370"/>
    </source>
</evidence>
<evidence type="ECO:0000313" key="7">
    <source>
        <dbReference type="EMBL" id="KAK1892316.1"/>
    </source>
</evidence>
<dbReference type="InterPro" id="IPR050307">
    <property type="entry name" value="Sterol_Desaturase_Related"/>
</dbReference>
<organism evidence="7 8">
    <name type="scientific">Dissostichus eleginoides</name>
    <name type="common">Patagonian toothfish</name>
    <name type="synonym">Dissostichus amissus</name>
    <dbReference type="NCBI Taxonomy" id="100907"/>
    <lineage>
        <taxon>Eukaryota</taxon>
        <taxon>Metazoa</taxon>
        <taxon>Chordata</taxon>
        <taxon>Craniata</taxon>
        <taxon>Vertebrata</taxon>
        <taxon>Euteleostomi</taxon>
        <taxon>Actinopterygii</taxon>
        <taxon>Neopterygii</taxon>
        <taxon>Teleostei</taxon>
        <taxon>Neoteleostei</taxon>
        <taxon>Acanthomorphata</taxon>
        <taxon>Eupercaria</taxon>
        <taxon>Perciformes</taxon>
        <taxon>Notothenioidei</taxon>
        <taxon>Nototheniidae</taxon>
        <taxon>Dissostichus</taxon>
    </lineage>
</organism>
<dbReference type="GO" id="GO:0008610">
    <property type="term" value="P:lipid biosynthetic process"/>
    <property type="evidence" value="ECO:0007669"/>
    <property type="project" value="InterPro"/>
</dbReference>
<comment type="caution">
    <text evidence="7">The sequence shown here is derived from an EMBL/GenBank/DDBJ whole genome shotgun (WGS) entry which is preliminary data.</text>
</comment>
<keyword evidence="3 5" id="KW-1133">Transmembrane helix</keyword>
<name>A0AAD9BZS7_DISEL</name>
<dbReference type="Proteomes" id="UP001228049">
    <property type="component" value="Unassembled WGS sequence"/>
</dbReference>
<protein>
    <submittedName>
        <fullName evidence="7">Cholesterol 25-hydroxylase</fullName>
    </submittedName>
</protein>
<dbReference type="InterPro" id="IPR006694">
    <property type="entry name" value="Fatty_acid_hydroxylase"/>
</dbReference>
<dbReference type="AlphaFoldDB" id="A0AAD9BZS7"/>
<evidence type="ECO:0000256" key="5">
    <source>
        <dbReference type="SAM" id="Phobius"/>
    </source>
</evidence>
<dbReference type="EMBL" id="JASDAP010000013">
    <property type="protein sequence ID" value="KAK1892316.1"/>
    <property type="molecule type" value="Genomic_DNA"/>
</dbReference>
<feature type="transmembrane region" description="Helical" evidence="5">
    <location>
        <begin position="86"/>
        <end position="109"/>
    </location>
</feature>
<dbReference type="Pfam" id="PF04116">
    <property type="entry name" value="FA_hydroxylase"/>
    <property type="match status" value="1"/>
</dbReference>
<reference evidence="7" key="1">
    <citation type="submission" date="2023-04" db="EMBL/GenBank/DDBJ databases">
        <title>Chromosome-level genome of Chaenocephalus aceratus.</title>
        <authorList>
            <person name="Park H."/>
        </authorList>
    </citation>
    <scope>NUCLEOTIDE SEQUENCE</scope>
    <source>
        <strain evidence="7">DE</strain>
        <tissue evidence="7">Muscle</tissue>
    </source>
</reference>
<feature type="transmembrane region" description="Helical" evidence="5">
    <location>
        <begin position="33"/>
        <end position="54"/>
    </location>
</feature>
<keyword evidence="4 5" id="KW-0472">Membrane</keyword>
<dbReference type="GO" id="GO:0005506">
    <property type="term" value="F:iron ion binding"/>
    <property type="evidence" value="ECO:0007669"/>
    <property type="project" value="InterPro"/>
</dbReference>
<accession>A0AAD9BZS7</accession>
<keyword evidence="8" id="KW-1185">Reference proteome</keyword>
<dbReference type="PANTHER" id="PTHR11863">
    <property type="entry name" value="STEROL DESATURASE"/>
    <property type="match status" value="1"/>
</dbReference>
<gene>
    <name evidence="7" type="ORF">KUDE01_007391</name>
</gene>
<evidence type="ECO:0000256" key="4">
    <source>
        <dbReference type="ARBA" id="ARBA00023136"/>
    </source>
</evidence>
<dbReference type="GO" id="GO:0016020">
    <property type="term" value="C:membrane"/>
    <property type="evidence" value="ECO:0007669"/>
    <property type="project" value="UniProtKB-SubCell"/>
</dbReference>
<evidence type="ECO:0000256" key="2">
    <source>
        <dbReference type="ARBA" id="ARBA00022692"/>
    </source>
</evidence>
<sequence>MLVPNPEAPVLQGLWEAVQAGQREVLVSPYLPASYAFLTHVLLCTPFLALDALGSVCQRVRSWRVSAGSGPPPSLRRWGECFLRVLSRYLSSVLPATALLHALCGPVVLPLLAPSCWDLCVEVFACLLVFDTLFFICHVAMHWVPWLYRRIHRHHHRHHLPFALAAQDSSSLELLSLLLLALSSSWLVGCHPLSEAVFHLLNSWLAVEDHCGYDLPWALHHLLPCLGGAPCHQAHHALHNVNYAPLLHPLGPPLRDILCTRASNQNHMCFEMRSPSLIIYSFKLCN</sequence>
<evidence type="ECO:0000256" key="3">
    <source>
        <dbReference type="ARBA" id="ARBA00022989"/>
    </source>
</evidence>
<dbReference type="GO" id="GO:0016491">
    <property type="term" value="F:oxidoreductase activity"/>
    <property type="evidence" value="ECO:0007669"/>
    <property type="project" value="InterPro"/>
</dbReference>
<proteinExistence type="predicted"/>
<feature type="transmembrane region" description="Helical" evidence="5">
    <location>
        <begin position="121"/>
        <end position="148"/>
    </location>
</feature>
<feature type="domain" description="Fatty acid hydroxylase" evidence="6">
    <location>
        <begin position="124"/>
        <end position="247"/>
    </location>
</feature>
<evidence type="ECO:0000313" key="8">
    <source>
        <dbReference type="Proteomes" id="UP001228049"/>
    </source>
</evidence>